<name>A0A9P1DKV0_9DINO</name>
<evidence type="ECO:0000313" key="2">
    <source>
        <dbReference type="EMBL" id="CAI4011490.1"/>
    </source>
</evidence>
<dbReference type="InterPro" id="IPR011055">
    <property type="entry name" value="Dup_hybrid_motif"/>
</dbReference>
<evidence type="ECO:0000256" key="1">
    <source>
        <dbReference type="SAM" id="MobiDB-lite"/>
    </source>
</evidence>
<dbReference type="Gene3D" id="2.70.70.10">
    <property type="entry name" value="Glucose Permease (Domain IIA)"/>
    <property type="match status" value="1"/>
</dbReference>
<reference evidence="2" key="1">
    <citation type="submission" date="2022-10" db="EMBL/GenBank/DDBJ databases">
        <authorList>
            <person name="Chen Y."/>
            <person name="Dougan E. K."/>
            <person name="Chan C."/>
            <person name="Rhodes N."/>
            <person name="Thang M."/>
        </authorList>
    </citation>
    <scope>NUCLEOTIDE SEQUENCE</scope>
</reference>
<dbReference type="EMBL" id="CAMXCT030005124">
    <property type="protein sequence ID" value="CAL4798802.1"/>
    <property type="molecule type" value="Genomic_DNA"/>
</dbReference>
<evidence type="ECO:0000313" key="3">
    <source>
        <dbReference type="EMBL" id="CAL4798802.1"/>
    </source>
</evidence>
<protein>
    <submittedName>
        <fullName evidence="3">Protein C10</fullName>
    </submittedName>
</protein>
<dbReference type="Proteomes" id="UP001152797">
    <property type="component" value="Unassembled WGS sequence"/>
</dbReference>
<accession>A0A9P1DKV0</accession>
<keyword evidence="4" id="KW-1185">Reference proteome</keyword>
<dbReference type="OrthoDB" id="433391at2759"/>
<dbReference type="SUPFAM" id="SSF51261">
    <property type="entry name" value="Duplicated hybrid motif"/>
    <property type="match status" value="1"/>
</dbReference>
<evidence type="ECO:0000313" key="4">
    <source>
        <dbReference type="Proteomes" id="UP001152797"/>
    </source>
</evidence>
<dbReference type="EMBL" id="CAMXCT010005124">
    <property type="protein sequence ID" value="CAI4011490.1"/>
    <property type="molecule type" value="Genomic_DNA"/>
</dbReference>
<proteinExistence type="predicted"/>
<organism evidence="2">
    <name type="scientific">Cladocopium goreaui</name>
    <dbReference type="NCBI Taxonomy" id="2562237"/>
    <lineage>
        <taxon>Eukaryota</taxon>
        <taxon>Sar</taxon>
        <taxon>Alveolata</taxon>
        <taxon>Dinophyceae</taxon>
        <taxon>Suessiales</taxon>
        <taxon>Symbiodiniaceae</taxon>
        <taxon>Cladocopium</taxon>
    </lineage>
</organism>
<dbReference type="CDD" id="cd12797">
    <property type="entry name" value="M23_peptidase"/>
    <property type="match status" value="1"/>
</dbReference>
<feature type="region of interest" description="Disordered" evidence="1">
    <location>
        <begin position="347"/>
        <end position="368"/>
    </location>
</feature>
<dbReference type="EMBL" id="CAMXCT020005124">
    <property type="protein sequence ID" value="CAL1164865.1"/>
    <property type="molecule type" value="Genomic_DNA"/>
</dbReference>
<sequence>METHQLRIASITQHLRQANLQKVSSFFHLPRCGGIHAANLAKWNSVSVLLFSGVIVDYLHTMPGTARVKVGDTIRRGQVLCESGDIGFAPEPHLHVEIHSAADPDGASLPWSFGEGFVPVAGCWYSSTGEVPAPSEKSSKARPGAMVLSKSRRRLQRLERQKRSERRWRTRMTRGWLWHGYGSDGYHMDCPVNVPQTFLVLPRVKRVQCEKLLQVQVLWVVTVHFTEDNQRWSHDFEVNEDVALRELKASMLNPPGNEEDIDSFELRLLGRRVPDFEKISEDCDLDFEYLGPEEGQIKARRDRADEHRWSELQRPFQEPPARDKSLIKVPARSPLQVPTPEAAKLPAVKGYSAQPAKRPSGATAKGPMTPLKRWEVIGGADKGGILVREGQSTTSKQLADRLSTGALVEELDLRGERLQYKRLTGSGPETGWVSLSVSGKEIVKPRPMSPEEMLTFECALSLQEELMEGFGKPEFQSALAQIIQEHPSKSGTDFLRKRTELFLTVQSVVLPRYGFEGSPKGVVQMMGAFAPHGLRAEVAWNNDQLNKLLQM</sequence>
<dbReference type="AlphaFoldDB" id="A0A9P1DKV0"/>
<comment type="caution">
    <text evidence="2">The sequence shown here is derived from an EMBL/GenBank/DDBJ whole genome shotgun (WGS) entry which is preliminary data.</text>
</comment>
<reference evidence="3 4" key="2">
    <citation type="submission" date="2024-05" db="EMBL/GenBank/DDBJ databases">
        <authorList>
            <person name="Chen Y."/>
            <person name="Shah S."/>
            <person name="Dougan E. K."/>
            <person name="Thang M."/>
            <person name="Chan C."/>
        </authorList>
    </citation>
    <scope>NUCLEOTIDE SEQUENCE [LARGE SCALE GENOMIC DNA]</scope>
</reference>
<gene>
    <name evidence="2" type="ORF">C1SCF055_LOCUS36648</name>
</gene>